<dbReference type="GO" id="GO:0005634">
    <property type="term" value="C:nucleus"/>
    <property type="evidence" value="ECO:0007669"/>
    <property type="project" value="UniProtKB-SubCell"/>
</dbReference>
<dbReference type="OrthoDB" id="10400279at2759"/>
<dbReference type="InterPro" id="IPR054502">
    <property type="entry name" value="bHLH-TF_ACT-like_plant"/>
</dbReference>
<keyword evidence="3" id="KW-0805">Transcription regulation</keyword>
<dbReference type="InterPro" id="IPR051358">
    <property type="entry name" value="TF_AMS/ICE1/BHLH6-like"/>
</dbReference>
<dbReference type="PANTHER" id="PTHR31945:SF26">
    <property type="entry name" value="TRANSCRIPTION FACTOR BHLH35"/>
    <property type="match status" value="1"/>
</dbReference>
<dbReference type="InterPro" id="IPR011598">
    <property type="entry name" value="bHLH_dom"/>
</dbReference>
<gene>
    <name evidence="9" type="primary">LOC105050586</name>
</gene>
<dbReference type="PANTHER" id="PTHR31945">
    <property type="entry name" value="TRANSCRIPTION FACTOR SCREAM2-RELATED"/>
    <property type="match status" value="1"/>
</dbReference>
<accession>A0A6J0PM93</accession>
<protein>
    <submittedName>
        <fullName evidence="9">Transcription factor bHLH35-like</fullName>
    </submittedName>
</protein>
<keyword evidence="4" id="KW-0804">Transcription</keyword>
<organism evidence="8 9">
    <name type="scientific">Elaeis guineensis var. tenera</name>
    <name type="common">Oil palm</name>
    <dbReference type="NCBI Taxonomy" id="51953"/>
    <lineage>
        <taxon>Eukaryota</taxon>
        <taxon>Viridiplantae</taxon>
        <taxon>Streptophyta</taxon>
        <taxon>Embryophyta</taxon>
        <taxon>Tracheophyta</taxon>
        <taxon>Spermatophyta</taxon>
        <taxon>Magnoliopsida</taxon>
        <taxon>Liliopsida</taxon>
        <taxon>Arecaceae</taxon>
        <taxon>Arecoideae</taxon>
        <taxon>Cocoseae</taxon>
        <taxon>Elaeidinae</taxon>
        <taxon>Elaeis</taxon>
    </lineage>
</organism>
<dbReference type="PROSITE" id="PS50888">
    <property type="entry name" value="BHLH"/>
    <property type="match status" value="1"/>
</dbReference>
<feature type="coiled-coil region" evidence="6">
    <location>
        <begin position="112"/>
        <end position="139"/>
    </location>
</feature>
<dbReference type="Gene3D" id="4.10.280.10">
    <property type="entry name" value="Helix-loop-helix DNA-binding domain"/>
    <property type="match status" value="1"/>
</dbReference>
<evidence type="ECO:0000256" key="3">
    <source>
        <dbReference type="ARBA" id="ARBA00023015"/>
    </source>
</evidence>
<reference evidence="9" key="1">
    <citation type="submission" date="2025-08" db="UniProtKB">
        <authorList>
            <consortium name="RefSeq"/>
        </authorList>
    </citation>
    <scope>IDENTIFICATION</scope>
</reference>
<dbReference type="RefSeq" id="XP_019707787.2">
    <property type="nucleotide sequence ID" value="XM_019852228.2"/>
</dbReference>
<keyword evidence="6" id="KW-0175">Coiled coil</keyword>
<evidence type="ECO:0000256" key="2">
    <source>
        <dbReference type="ARBA" id="ARBA00005510"/>
    </source>
</evidence>
<dbReference type="SUPFAM" id="SSF47459">
    <property type="entry name" value="HLH, helix-loop-helix DNA-binding domain"/>
    <property type="match status" value="1"/>
</dbReference>
<name>A0A6J0PM93_ELAGV</name>
<evidence type="ECO:0000259" key="7">
    <source>
        <dbReference type="PROSITE" id="PS50888"/>
    </source>
</evidence>
<evidence type="ECO:0000256" key="6">
    <source>
        <dbReference type="SAM" id="Coils"/>
    </source>
</evidence>
<dbReference type="GO" id="GO:0003700">
    <property type="term" value="F:DNA-binding transcription factor activity"/>
    <property type="evidence" value="ECO:0007669"/>
    <property type="project" value="TreeGrafter"/>
</dbReference>
<dbReference type="Pfam" id="PF00010">
    <property type="entry name" value="HLH"/>
    <property type="match status" value="1"/>
</dbReference>
<evidence type="ECO:0000313" key="8">
    <source>
        <dbReference type="Proteomes" id="UP000504607"/>
    </source>
</evidence>
<dbReference type="InterPro" id="IPR036638">
    <property type="entry name" value="HLH_DNA-bd_sf"/>
</dbReference>
<evidence type="ECO:0000256" key="5">
    <source>
        <dbReference type="ARBA" id="ARBA00023242"/>
    </source>
</evidence>
<evidence type="ECO:0000256" key="4">
    <source>
        <dbReference type="ARBA" id="ARBA00023163"/>
    </source>
</evidence>
<dbReference type="InParanoid" id="A0A6J0PM93"/>
<dbReference type="GO" id="GO:0046983">
    <property type="term" value="F:protein dimerization activity"/>
    <property type="evidence" value="ECO:0007669"/>
    <property type="project" value="InterPro"/>
</dbReference>
<sequence length="269" mass="30570">MQARTPYIDGSRHYKLSKHPASLCNRMHMEGEVMEHECKNYSETFFEAEELPSRIIGEASTEQYNSSSSFPSSTPSKYAEMERIRRDKLKERLYALRRVVPNITKLDKASIIKDAIDYIEELQEQERRLLSEISDLELSNAFHKIINDIEQDDVYGTQRKRKRTSWSPALSSLGSPFMPSIEVLELRVSAVDNRTLVINFTCKKTRRDTLTKMCEVFESLNLNIIAANITSNPGSLSHTLFVESDEMDSAGLKGKIEAAIVELGVQASP</sequence>
<dbReference type="AlphaFoldDB" id="A0A6J0PM93"/>
<dbReference type="SMART" id="SM00353">
    <property type="entry name" value="HLH"/>
    <property type="match status" value="1"/>
</dbReference>
<evidence type="ECO:0000256" key="1">
    <source>
        <dbReference type="ARBA" id="ARBA00004123"/>
    </source>
</evidence>
<proteinExistence type="inferred from homology"/>
<comment type="subcellular location">
    <subcellularLocation>
        <location evidence="1">Nucleus</location>
    </subcellularLocation>
</comment>
<feature type="domain" description="BHLH" evidence="7">
    <location>
        <begin position="73"/>
        <end position="122"/>
    </location>
</feature>
<evidence type="ECO:0000313" key="9">
    <source>
        <dbReference type="RefSeq" id="XP_019707787.2"/>
    </source>
</evidence>
<dbReference type="KEGG" id="egu:105050586"/>
<dbReference type="GO" id="GO:0043565">
    <property type="term" value="F:sequence-specific DNA binding"/>
    <property type="evidence" value="ECO:0007669"/>
    <property type="project" value="TreeGrafter"/>
</dbReference>
<keyword evidence="5" id="KW-0539">Nucleus</keyword>
<dbReference type="Proteomes" id="UP000504607">
    <property type="component" value="Chromosome 8"/>
</dbReference>
<dbReference type="Pfam" id="PF22754">
    <property type="entry name" value="bHLH-TF_ACT-like_plant"/>
    <property type="match status" value="1"/>
</dbReference>
<keyword evidence="8" id="KW-1185">Reference proteome</keyword>
<comment type="similarity">
    <text evidence="2">Belongs to the bHLH protein family.</text>
</comment>